<evidence type="ECO:0000256" key="1">
    <source>
        <dbReference type="ARBA" id="ARBA00023002"/>
    </source>
</evidence>
<dbReference type="PANTHER" id="PTHR43060:SF15">
    <property type="entry name" value="3-HYDROXYISOBUTYRATE DEHYDROGENASE-LIKE 1, MITOCHONDRIAL-RELATED"/>
    <property type="match status" value="1"/>
</dbReference>
<organism evidence="5 6">
    <name type="scientific">Methylobacterium crusticola</name>
    <dbReference type="NCBI Taxonomy" id="1697972"/>
    <lineage>
        <taxon>Bacteria</taxon>
        <taxon>Pseudomonadati</taxon>
        <taxon>Pseudomonadota</taxon>
        <taxon>Alphaproteobacteria</taxon>
        <taxon>Hyphomicrobiales</taxon>
        <taxon>Methylobacteriaceae</taxon>
        <taxon>Methylobacterium</taxon>
    </lineage>
</organism>
<keyword evidence="6" id="KW-1185">Reference proteome</keyword>
<comment type="caution">
    <text evidence="5">The sequence shown here is derived from an EMBL/GenBank/DDBJ whole genome shotgun (WGS) entry which is preliminary data.</text>
</comment>
<feature type="domain" description="6-phosphogluconate dehydrogenase NADP-binding" evidence="3">
    <location>
        <begin position="10"/>
        <end position="166"/>
    </location>
</feature>
<dbReference type="InterPro" id="IPR006115">
    <property type="entry name" value="6PGDH_NADP-bd"/>
</dbReference>
<evidence type="ECO:0000313" key="6">
    <source>
        <dbReference type="Proteomes" id="UP001055167"/>
    </source>
</evidence>
<dbReference type="Gene3D" id="1.10.1040.10">
    <property type="entry name" value="N-(1-d-carboxylethyl)-l-norvaline Dehydrogenase, domain 2"/>
    <property type="match status" value="1"/>
</dbReference>
<evidence type="ECO:0000313" key="5">
    <source>
        <dbReference type="EMBL" id="GJD52789.1"/>
    </source>
</evidence>
<protein>
    <submittedName>
        <fullName evidence="5">2-hydroxy-3-oxopropionate reductase</fullName>
    </submittedName>
</protein>
<reference evidence="5" key="1">
    <citation type="journal article" date="2021" name="Front. Microbiol.">
        <title>Comprehensive Comparative Genomics and Phenotyping of Methylobacterium Species.</title>
        <authorList>
            <person name="Alessa O."/>
            <person name="Ogura Y."/>
            <person name="Fujitani Y."/>
            <person name="Takami H."/>
            <person name="Hayashi T."/>
            <person name="Sahin N."/>
            <person name="Tani A."/>
        </authorList>
    </citation>
    <scope>NUCLEOTIDE SEQUENCE</scope>
    <source>
        <strain evidence="5">KCTC 52305</strain>
    </source>
</reference>
<keyword evidence="1" id="KW-0560">Oxidoreductase</keyword>
<gene>
    <name evidence="5" type="primary">glxR_1</name>
    <name evidence="5" type="ORF">OPKNFCMD_5556</name>
</gene>
<evidence type="ECO:0000259" key="4">
    <source>
        <dbReference type="Pfam" id="PF14833"/>
    </source>
</evidence>
<dbReference type="PANTHER" id="PTHR43060">
    <property type="entry name" value="3-HYDROXYISOBUTYRATE DEHYDROGENASE-LIKE 1, MITOCHONDRIAL-RELATED"/>
    <property type="match status" value="1"/>
</dbReference>
<dbReference type="InterPro" id="IPR013328">
    <property type="entry name" value="6PGD_dom2"/>
</dbReference>
<reference evidence="5" key="2">
    <citation type="submission" date="2021-08" db="EMBL/GenBank/DDBJ databases">
        <authorList>
            <person name="Tani A."/>
            <person name="Ola A."/>
            <person name="Ogura Y."/>
            <person name="Katsura K."/>
            <person name="Hayashi T."/>
        </authorList>
    </citation>
    <scope>NUCLEOTIDE SEQUENCE</scope>
    <source>
        <strain evidence="5">KCTC 52305</strain>
    </source>
</reference>
<dbReference type="SUPFAM" id="SSF48179">
    <property type="entry name" value="6-phosphogluconate dehydrogenase C-terminal domain-like"/>
    <property type="match status" value="1"/>
</dbReference>
<name>A0ABQ4R7K8_9HYPH</name>
<feature type="domain" description="3-hydroxyisobutyrate dehydrogenase-like NAD-binding" evidence="4">
    <location>
        <begin position="169"/>
        <end position="290"/>
    </location>
</feature>
<dbReference type="Proteomes" id="UP001055167">
    <property type="component" value="Unassembled WGS sequence"/>
</dbReference>
<accession>A0ABQ4R7K8</accession>
<sequence length="304" mass="31596">MDPVTDRPTLGFIGIGLMGEAMTRRLLDRGWTVTVWNREPGRLDTVVPYGARAAASPARVAEASDVVLVCVLDTDAVQACVFGPDGVAQARPAPALLVDFSTIDPEATRRFAQALGGTGWIDAPISGGPDAARDGRMTVMAGGSETDLARVRPVLADLAGNVTRMGGVGAGQTTKMINQAIVGAGFVVMAEALALAERAGIDAAALPACLEGGFADSSLLRRLYPQMQARAFDPPKSYARQLLKDLRSLGAFAQGLGLDLPMAGAAQAQYRAHVEAGSGLRDSASIIDLYQARDPQARDPGPAG</sequence>
<dbReference type="PIRSF" id="PIRSF000103">
    <property type="entry name" value="HIBADH"/>
    <property type="match status" value="1"/>
</dbReference>
<dbReference type="InterPro" id="IPR029154">
    <property type="entry name" value="HIBADH-like_NADP-bd"/>
</dbReference>
<dbReference type="SUPFAM" id="SSF51735">
    <property type="entry name" value="NAD(P)-binding Rossmann-fold domains"/>
    <property type="match status" value="1"/>
</dbReference>
<keyword evidence="2" id="KW-0520">NAD</keyword>
<dbReference type="InterPro" id="IPR008927">
    <property type="entry name" value="6-PGluconate_DH-like_C_sf"/>
</dbReference>
<dbReference type="InterPro" id="IPR036291">
    <property type="entry name" value="NAD(P)-bd_dom_sf"/>
</dbReference>
<dbReference type="EMBL" id="BPQH01000022">
    <property type="protein sequence ID" value="GJD52789.1"/>
    <property type="molecule type" value="Genomic_DNA"/>
</dbReference>
<proteinExistence type="predicted"/>
<evidence type="ECO:0000256" key="2">
    <source>
        <dbReference type="ARBA" id="ARBA00023027"/>
    </source>
</evidence>
<evidence type="ECO:0000259" key="3">
    <source>
        <dbReference type="Pfam" id="PF03446"/>
    </source>
</evidence>
<dbReference type="InterPro" id="IPR015815">
    <property type="entry name" value="HIBADH-related"/>
</dbReference>
<dbReference type="Pfam" id="PF03446">
    <property type="entry name" value="NAD_binding_2"/>
    <property type="match status" value="1"/>
</dbReference>
<dbReference type="Gene3D" id="3.40.50.720">
    <property type="entry name" value="NAD(P)-binding Rossmann-like Domain"/>
    <property type="match status" value="1"/>
</dbReference>
<dbReference type="Pfam" id="PF14833">
    <property type="entry name" value="NAD_binding_11"/>
    <property type="match status" value="1"/>
</dbReference>